<feature type="region of interest" description="Disordered" evidence="3">
    <location>
        <begin position="617"/>
        <end position="640"/>
    </location>
</feature>
<organism evidence="5 6">
    <name type="scientific">Branchiostoma lanceolatum</name>
    <name type="common">Common lancelet</name>
    <name type="synonym">Amphioxus lanceolatum</name>
    <dbReference type="NCBI Taxonomy" id="7740"/>
    <lineage>
        <taxon>Eukaryota</taxon>
        <taxon>Metazoa</taxon>
        <taxon>Chordata</taxon>
        <taxon>Cephalochordata</taxon>
        <taxon>Leptocardii</taxon>
        <taxon>Amphioxiformes</taxon>
        <taxon>Branchiostomatidae</taxon>
        <taxon>Branchiostoma</taxon>
    </lineage>
</organism>
<dbReference type="InterPro" id="IPR002018">
    <property type="entry name" value="CarbesteraseB"/>
</dbReference>
<dbReference type="AlphaFoldDB" id="A0A8J9YV19"/>
<keyword evidence="6" id="KW-1185">Reference proteome</keyword>
<proteinExistence type="inferred from homology"/>
<evidence type="ECO:0000256" key="2">
    <source>
        <dbReference type="ARBA" id="ARBA00022801"/>
    </source>
</evidence>
<dbReference type="PANTHER" id="PTHR11559">
    <property type="entry name" value="CARBOXYLESTERASE"/>
    <property type="match status" value="1"/>
</dbReference>
<feature type="domain" description="Carboxylesterase type B" evidence="4">
    <location>
        <begin position="5"/>
        <end position="525"/>
    </location>
</feature>
<dbReference type="FunFam" id="3.40.50.1820:FF:000128">
    <property type="entry name" value="Carboxylic ester hydrolase"/>
    <property type="match status" value="1"/>
</dbReference>
<gene>
    <name evidence="5" type="primary">CES1</name>
    <name evidence="5" type="ORF">BLAG_LOCUS5513</name>
</gene>
<evidence type="ECO:0000259" key="4">
    <source>
        <dbReference type="Pfam" id="PF00135"/>
    </source>
</evidence>
<keyword evidence="2" id="KW-0378">Hydrolase</keyword>
<dbReference type="Proteomes" id="UP000838412">
    <property type="component" value="Chromosome 12"/>
</dbReference>
<evidence type="ECO:0000256" key="3">
    <source>
        <dbReference type="SAM" id="MobiDB-lite"/>
    </source>
</evidence>
<evidence type="ECO:0000313" key="5">
    <source>
        <dbReference type="EMBL" id="CAH1242193.1"/>
    </source>
</evidence>
<dbReference type="PROSITE" id="PS00122">
    <property type="entry name" value="CARBOXYLESTERASE_B_1"/>
    <property type="match status" value="1"/>
</dbReference>
<accession>A0A8J9YV19</accession>
<sequence length="770" mass="85445">MAIASRFRPPQDPAPWNGIRDATGFGESCVQRPSTYPIQPEAALLYGEFFDHENISTSEDCLNLNVYTHNVSVLANQPVMVWIHGGGFTEGTASSYPGEVLAAHHNVVLVTFNYRLGDFAFLPTLDKDAPGNFGFLDQIKALQWVQANIRNFGGNPEKVTIFGESAGGYSVSLLVMSPLATGLFHRAISQSGVAILPTEQAGDVTATESVASAVGCVTTPYDDMMCCLRRYSHTWSDNRPCKLQPVDTSLDPLLEFLNALFFLHIEPAEDILAVDRPGYPLPVVDGHFLVDTPKDLVRKKQLNKVDYLLGTNNDEFGWMLSIRNLYADGMSAAEFKARMPYEMFFVGLIYPEGNTSVLIPAVVHEYLDSVDTDDPFAVRDQYFQLKSDWSFVARAVLMAEAQSALPVRVYQYEFQHRSSIFPFKPDFVKAEHLDELFYVFGIPLLREDEAWKLPFTDQERDLSLDIMAYWVNFANNGDPNDYSGAARFRDSTDWPRYTPSSKAYLKLDLTSSADVDLRGNRMEFWNEVVPKLMGGDATTSGAIDSALTANPLQLNGPHSILHCSWGREGLGRVNSTDRRHLALPDYSYLYPLHHQAEMCVASSERWLSRARSANWDVGPHPHRTPHSCPPVSSGPGRGGASLQGLVSAVCTPKRLVPLSLVLNDTPTRPMPLSLVLNDTPTRLPPLSLNDTPSRLAPLSLVPNDTSTRLPPLSLNDTPSRLVPLSLVLNDTPTRPMPLSLVLNDTPTRLLSLVLHDTDYDHLPPTSAWRL</sequence>
<reference evidence="5" key="1">
    <citation type="submission" date="2022-01" db="EMBL/GenBank/DDBJ databases">
        <authorList>
            <person name="Braso-Vives M."/>
        </authorList>
    </citation>
    <scope>NUCLEOTIDE SEQUENCE</scope>
</reference>
<evidence type="ECO:0000313" key="6">
    <source>
        <dbReference type="Proteomes" id="UP000838412"/>
    </source>
</evidence>
<evidence type="ECO:0000256" key="1">
    <source>
        <dbReference type="ARBA" id="ARBA00005964"/>
    </source>
</evidence>
<dbReference type="Gene3D" id="3.40.50.1820">
    <property type="entry name" value="alpha/beta hydrolase"/>
    <property type="match status" value="1"/>
</dbReference>
<dbReference type="InterPro" id="IPR050309">
    <property type="entry name" value="Type-B_Carboxylest/Lipase"/>
</dbReference>
<dbReference type="InterPro" id="IPR029058">
    <property type="entry name" value="AB_hydrolase_fold"/>
</dbReference>
<dbReference type="InterPro" id="IPR019826">
    <property type="entry name" value="Carboxylesterase_B_AS"/>
</dbReference>
<dbReference type="Pfam" id="PF00135">
    <property type="entry name" value="COesterase"/>
    <property type="match status" value="1"/>
</dbReference>
<dbReference type="SUPFAM" id="SSF53474">
    <property type="entry name" value="alpha/beta-Hydrolases"/>
    <property type="match status" value="1"/>
</dbReference>
<comment type="similarity">
    <text evidence="1">Belongs to the type-B carboxylesterase/lipase family.</text>
</comment>
<dbReference type="EMBL" id="OV696697">
    <property type="protein sequence ID" value="CAH1242193.1"/>
    <property type="molecule type" value="Genomic_DNA"/>
</dbReference>
<dbReference type="GO" id="GO:0016787">
    <property type="term" value="F:hydrolase activity"/>
    <property type="evidence" value="ECO:0007669"/>
    <property type="project" value="UniProtKB-KW"/>
</dbReference>
<dbReference type="OrthoDB" id="3200163at2759"/>
<protein>
    <submittedName>
        <fullName evidence="5">CES1 protein</fullName>
    </submittedName>
</protein>
<name>A0A8J9YV19_BRALA</name>